<dbReference type="Proteomes" id="UP000471147">
    <property type="component" value="Unassembled WGS sequence"/>
</dbReference>
<keyword evidence="1" id="KW-0472">Membrane</keyword>
<proteinExistence type="predicted"/>
<reference evidence="2 3" key="1">
    <citation type="submission" date="2019-01" db="EMBL/GenBank/DDBJ databases">
        <title>Sphingorhabdus lacus sp.nov., isolated from an oligotrophic freshwater lake.</title>
        <authorList>
            <person name="Park M."/>
        </authorList>
    </citation>
    <scope>NUCLEOTIDE SEQUENCE [LARGE SCALE GENOMIC DNA]</scope>
    <source>
        <strain evidence="2 3">IMCC26285</strain>
    </source>
</reference>
<keyword evidence="3" id="KW-1185">Reference proteome</keyword>
<name>A0A6I4LY06_9SPHN</name>
<dbReference type="RefSeq" id="WP_160353906.1">
    <property type="nucleotide sequence ID" value="NZ_SDWJ01000002.1"/>
</dbReference>
<gene>
    <name evidence="2" type="ORF">EUU23_09450</name>
</gene>
<comment type="caution">
    <text evidence="2">The sequence shown here is derived from an EMBL/GenBank/DDBJ whole genome shotgun (WGS) entry which is preliminary data.</text>
</comment>
<keyword evidence="1" id="KW-0812">Transmembrane</keyword>
<evidence type="ECO:0000256" key="1">
    <source>
        <dbReference type="SAM" id="Phobius"/>
    </source>
</evidence>
<accession>A0A6I4LY06</accession>
<evidence type="ECO:0000313" key="3">
    <source>
        <dbReference type="Proteomes" id="UP000471147"/>
    </source>
</evidence>
<dbReference type="AlphaFoldDB" id="A0A6I4LY06"/>
<protein>
    <submittedName>
        <fullName evidence="2">Uncharacterized protein</fullName>
    </submittedName>
</protein>
<dbReference type="EMBL" id="SDWJ01000002">
    <property type="protein sequence ID" value="MVZ97931.1"/>
    <property type="molecule type" value="Genomic_DNA"/>
</dbReference>
<sequence>MSDLNASLSIAGAALSGGAMGCIAGLRAGPANLSNLIQVPWPSVSLAGLGLITLWQAGGTATGVYAFSALTTLLLQRAAFAPPSWLGGD</sequence>
<organism evidence="2 3">
    <name type="scientific">Sphingorhabdus profundilacus</name>
    <dbReference type="NCBI Taxonomy" id="2509718"/>
    <lineage>
        <taxon>Bacteria</taxon>
        <taxon>Pseudomonadati</taxon>
        <taxon>Pseudomonadota</taxon>
        <taxon>Alphaproteobacteria</taxon>
        <taxon>Sphingomonadales</taxon>
        <taxon>Sphingomonadaceae</taxon>
        <taxon>Sphingorhabdus</taxon>
    </lineage>
</organism>
<keyword evidence="1" id="KW-1133">Transmembrane helix</keyword>
<evidence type="ECO:0000313" key="2">
    <source>
        <dbReference type="EMBL" id="MVZ97931.1"/>
    </source>
</evidence>
<feature type="transmembrane region" description="Helical" evidence="1">
    <location>
        <begin position="52"/>
        <end position="75"/>
    </location>
</feature>